<sequence>MDDENIMSQQNVSHGDTNSTVETDLSDNLLQLIDMFDDYSDDDDLSEQISLADEIITLSSQILQDHLNKTDILQKERRFSRNERKSGRYTERLINRKHQAGLHQDPLKALTPSISVLEEQRF</sequence>
<comment type="caution">
    <text evidence="2">The sequence shown here is derived from an EMBL/GenBank/DDBJ whole genome shotgun (WGS) entry which is preliminary data.</text>
</comment>
<name>A0ABQ9XLJ2_9EUKA</name>
<gene>
    <name evidence="2" type="ORF">BLNAU_12916</name>
</gene>
<dbReference type="EMBL" id="JARBJD010000108">
    <property type="protein sequence ID" value="KAK2952065.1"/>
    <property type="molecule type" value="Genomic_DNA"/>
</dbReference>
<evidence type="ECO:0000256" key="1">
    <source>
        <dbReference type="SAM" id="MobiDB-lite"/>
    </source>
</evidence>
<proteinExistence type="predicted"/>
<organism evidence="2 3">
    <name type="scientific">Blattamonas nauphoetae</name>
    <dbReference type="NCBI Taxonomy" id="2049346"/>
    <lineage>
        <taxon>Eukaryota</taxon>
        <taxon>Metamonada</taxon>
        <taxon>Preaxostyla</taxon>
        <taxon>Oxymonadida</taxon>
        <taxon>Blattamonas</taxon>
    </lineage>
</organism>
<reference evidence="2 3" key="1">
    <citation type="journal article" date="2022" name="bioRxiv">
        <title>Genomics of Preaxostyla Flagellates Illuminates Evolutionary Transitions and the Path Towards Mitochondrial Loss.</title>
        <authorList>
            <person name="Novak L.V.F."/>
            <person name="Treitli S.C."/>
            <person name="Pyrih J."/>
            <person name="Halakuc P."/>
            <person name="Pipaliya S.V."/>
            <person name="Vacek V."/>
            <person name="Brzon O."/>
            <person name="Soukal P."/>
            <person name="Eme L."/>
            <person name="Dacks J.B."/>
            <person name="Karnkowska A."/>
            <person name="Elias M."/>
            <person name="Hampl V."/>
        </authorList>
    </citation>
    <scope>NUCLEOTIDE SEQUENCE [LARGE SCALE GENOMIC DNA]</scope>
    <source>
        <strain evidence="2">NAU3</strain>
        <tissue evidence="2">Gut</tissue>
    </source>
</reference>
<dbReference type="Proteomes" id="UP001281761">
    <property type="component" value="Unassembled WGS sequence"/>
</dbReference>
<accession>A0ABQ9XLJ2</accession>
<evidence type="ECO:0000313" key="2">
    <source>
        <dbReference type="EMBL" id="KAK2952065.1"/>
    </source>
</evidence>
<evidence type="ECO:0000313" key="3">
    <source>
        <dbReference type="Proteomes" id="UP001281761"/>
    </source>
</evidence>
<protein>
    <submittedName>
        <fullName evidence="2">Uncharacterized protein</fullName>
    </submittedName>
</protein>
<feature type="region of interest" description="Disordered" evidence="1">
    <location>
        <begin position="1"/>
        <end position="21"/>
    </location>
</feature>
<keyword evidence="3" id="KW-1185">Reference proteome</keyword>